<proteinExistence type="predicted"/>
<dbReference type="EMBL" id="CP020557">
    <property type="protein sequence ID" value="ARF69307.1"/>
    <property type="molecule type" value="Genomic_DNA"/>
</dbReference>
<dbReference type="RefSeq" id="WP_036655118.1">
    <property type="nucleotide sequence ID" value="NZ_CP019794.1"/>
</dbReference>
<accession>A0A1U9YK21</accession>
<dbReference type="Pfam" id="PF07386">
    <property type="entry name" value="DUF1499"/>
    <property type="match status" value="1"/>
</dbReference>
<reference evidence="1 2" key="1">
    <citation type="submission" date="2017-03" db="EMBL/GenBank/DDBJ databases">
        <title>Paenibacillus larvae genome sequencing.</title>
        <authorList>
            <person name="Dingman D.W."/>
        </authorList>
    </citation>
    <scope>NUCLEOTIDE SEQUENCE [LARGE SCALE GENOMIC DNA]</scope>
    <source>
        <strain evidence="1 2">SAG 10367</strain>
    </source>
</reference>
<sequence>MLKRTLVGIVRSQETTGEKAKDPALKTRYYKLPGELVWNEVVTLIKRTPGYKLLHEVKNVGEIVLEKKTMLGRTQDITLTIIAVNPVITAIDIYSASRGSRGDLGSNYRAIRDLYNMFDKKLAQYVIRT</sequence>
<organism evidence="1 2">
    <name type="scientific">Paenibacillus larvae subsp. pulvifaciens</name>
    <dbReference type="NCBI Taxonomy" id="1477"/>
    <lineage>
        <taxon>Bacteria</taxon>
        <taxon>Bacillati</taxon>
        <taxon>Bacillota</taxon>
        <taxon>Bacilli</taxon>
        <taxon>Bacillales</taxon>
        <taxon>Paenibacillaceae</taxon>
        <taxon>Paenibacillus</taxon>
    </lineage>
</organism>
<dbReference type="Proteomes" id="UP000192727">
    <property type="component" value="Chromosome"/>
</dbReference>
<dbReference type="AlphaFoldDB" id="A0A1U9YK21"/>
<dbReference type="InterPro" id="IPR010865">
    <property type="entry name" value="DUF1499"/>
</dbReference>
<gene>
    <name evidence="1" type="ORF">B7C51_18030</name>
</gene>
<name>A0A1U9YK21_9BACL</name>
<evidence type="ECO:0000313" key="2">
    <source>
        <dbReference type="Proteomes" id="UP000192727"/>
    </source>
</evidence>
<dbReference type="GeneID" id="64218046"/>
<protein>
    <submittedName>
        <fullName evidence="1">Uncharacterized protein</fullName>
    </submittedName>
</protein>
<evidence type="ECO:0000313" key="1">
    <source>
        <dbReference type="EMBL" id="ARF69307.1"/>
    </source>
</evidence>